<evidence type="ECO:0000313" key="8">
    <source>
        <dbReference type="Proteomes" id="UP001161017"/>
    </source>
</evidence>
<evidence type="ECO:0000256" key="2">
    <source>
        <dbReference type="ARBA" id="ARBA00022692"/>
    </source>
</evidence>
<accession>A0AA43QSP3</accession>
<evidence type="ECO:0000256" key="5">
    <source>
        <dbReference type="ARBA" id="ARBA00023136"/>
    </source>
</evidence>
<dbReference type="EMBL" id="JAPUFD010000015">
    <property type="protein sequence ID" value="MDI1491772.1"/>
    <property type="molecule type" value="Genomic_DNA"/>
</dbReference>
<comment type="subcellular location">
    <subcellularLocation>
        <location evidence="1">Endoplasmic reticulum membrane</location>
        <topology evidence="1">Multi-pass membrane protein</topology>
    </subcellularLocation>
</comment>
<keyword evidence="5 6" id="KW-0472">Membrane</keyword>
<dbReference type="Pfam" id="PF11779">
    <property type="entry name" value="SPT_ssu-like"/>
    <property type="match status" value="1"/>
</dbReference>
<feature type="transmembrane region" description="Helical" evidence="6">
    <location>
        <begin position="12"/>
        <end position="29"/>
    </location>
</feature>
<keyword evidence="8" id="KW-1185">Reference proteome</keyword>
<gene>
    <name evidence="7" type="ORF">OHK93_002982</name>
</gene>
<name>A0AA43QSP3_9LECA</name>
<evidence type="ECO:0000256" key="1">
    <source>
        <dbReference type="ARBA" id="ARBA00004477"/>
    </source>
</evidence>
<evidence type="ECO:0000256" key="4">
    <source>
        <dbReference type="ARBA" id="ARBA00022989"/>
    </source>
</evidence>
<keyword evidence="3" id="KW-0256">Endoplasmic reticulum</keyword>
<evidence type="ECO:0000313" key="7">
    <source>
        <dbReference type="EMBL" id="MDI1491772.1"/>
    </source>
</evidence>
<comment type="caution">
    <text evidence="7">The sequence shown here is derived from an EMBL/GenBank/DDBJ whole genome shotgun (WGS) entry which is preliminary data.</text>
</comment>
<dbReference type="Proteomes" id="UP001161017">
    <property type="component" value="Unassembled WGS sequence"/>
</dbReference>
<reference evidence="7" key="1">
    <citation type="journal article" date="2023" name="Genome Biol. Evol.">
        <title>First Whole Genome Sequence and Flow Cytometry Genome Size Data for the Lichen-Forming Fungus Ramalina farinacea (Ascomycota).</title>
        <authorList>
            <person name="Llewellyn T."/>
            <person name="Mian S."/>
            <person name="Hill R."/>
            <person name="Leitch I.J."/>
            <person name="Gaya E."/>
        </authorList>
    </citation>
    <scope>NUCLEOTIDE SEQUENCE</scope>
    <source>
        <strain evidence="7">LIQ254RAFAR</strain>
    </source>
</reference>
<evidence type="ECO:0000256" key="6">
    <source>
        <dbReference type="SAM" id="Phobius"/>
    </source>
</evidence>
<dbReference type="InterPro" id="IPR024512">
    <property type="entry name" value="Ser_palmitoyltrfase_ssu-like"/>
</dbReference>
<dbReference type="AlphaFoldDB" id="A0AA43QSP3"/>
<evidence type="ECO:0000256" key="3">
    <source>
        <dbReference type="ARBA" id="ARBA00022824"/>
    </source>
</evidence>
<proteinExistence type="predicted"/>
<protein>
    <submittedName>
        <fullName evidence="7">Uncharacterized protein</fullName>
    </submittedName>
</protein>
<keyword evidence="4 6" id="KW-1133">Transmembrane helix</keyword>
<organism evidence="7 8">
    <name type="scientific">Ramalina farinacea</name>
    <dbReference type="NCBI Taxonomy" id="258253"/>
    <lineage>
        <taxon>Eukaryota</taxon>
        <taxon>Fungi</taxon>
        <taxon>Dikarya</taxon>
        <taxon>Ascomycota</taxon>
        <taxon>Pezizomycotina</taxon>
        <taxon>Lecanoromycetes</taxon>
        <taxon>OSLEUM clade</taxon>
        <taxon>Lecanoromycetidae</taxon>
        <taxon>Lecanorales</taxon>
        <taxon>Lecanorineae</taxon>
        <taxon>Ramalinaceae</taxon>
        <taxon>Ramalina</taxon>
    </lineage>
</organism>
<dbReference type="GO" id="GO:0005789">
    <property type="term" value="C:endoplasmic reticulum membrane"/>
    <property type="evidence" value="ECO:0007669"/>
    <property type="project" value="UniProtKB-SubCell"/>
</dbReference>
<sequence length="92" mass="10182">MLTPTEKFIFNSFLFLFLSMIIIAASLYLPEHIMTMISRAWFYYAGDEAATTRKTSGSDATQLIKTSYGTQEGKLAATPMPGQKIMDMLGAS</sequence>
<keyword evidence="2 6" id="KW-0812">Transmembrane</keyword>